<accession>A0ABT9VLK1</accession>
<evidence type="ECO:0000313" key="3">
    <source>
        <dbReference type="Proteomes" id="UP001225646"/>
    </source>
</evidence>
<feature type="transmembrane region" description="Helical" evidence="1">
    <location>
        <begin position="6"/>
        <end position="21"/>
    </location>
</feature>
<dbReference type="PIRSF" id="PIRSF021441">
    <property type="entry name" value="DUF1453"/>
    <property type="match status" value="1"/>
</dbReference>
<feature type="transmembrane region" description="Helical" evidence="1">
    <location>
        <begin position="124"/>
        <end position="144"/>
    </location>
</feature>
<organism evidence="2 3">
    <name type="scientific">Aeribacillus alveayuensis</name>
    <dbReference type="NCBI Taxonomy" id="279215"/>
    <lineage>
        <taxon>Bacteria</taxon>
        <taxon>Bacillati</taxon>
        <taxon>Bacillota</taxon>
        <taxon>Bacilli</taxon>
        <taxon>Bacillales</taxon>
        <taxon>Bacillaceae</taxon>
        <taxon>Aeribacillus</taxon>
    </lineage>
</organism>
<keyword evidence="1" id="KW-1133">Transmembrane helix</keyword>
<dbReference type="PANTHER" id="PTHR39164">
    <property type="entry name" value="PROTEIN CCDC"/>
    <property type="match status" value="1"/>
</dbReference>
<feature type="transmembrane region" description="Helical" evidence="1">
    <location>
        <begin position="62"/>
        <end position="81"/>
    </location>
</feature>
<name>A0ABT9VLK1_9BACI</name>
<gene>
    <name evidence="2" type="ORF">J2S06_000916</name>
</gene>
<dbReference type="EMBL" id="JAUSTR010000001">
    <property type="protein sequence ID" value="MDQ0161846.1"/>
    <property type="molecule type" value="Genomic_DNA"/>
</dbReference>
<dbReference type="InterPro" id="IPR031306">
    <property type="entry name" value="CcdC"/>
</dbReference>
<dbReference type="InterPro" id="IPR058247">
    <property type="entry name" value="DUF1453"/>
</dbReference>
<feature type="transmembrane region" description="Helical" evidence="1">
    <location>
        <begin position="93"/>
        <end position="112"/>
    </location>
</feature>
<keyword evidence="1" id="KW-0472">Membrane</keyword>
<protein>
    <submittedName>
        <fullName evidence="2">Membrane protein CcdC involved in cytochrome C biogenesis</fullName>
    </submittedName>
</protein>
<dbReference type="Pfam" id="PF07301">
    <property type="entry name" value="DUF1453"/>
    <property type="match status" value="1"/>
</dbReference>
<dbReference type="Proteomes" id="UP001225646">
    <property type="component" value="Unassembled WGS sequence"/>
</dbReference>
<evidence type="ECO:0000256" key="1">
    <source>
        <dbReference type="SAM" id="Phobius"/>
    </source>
</evidence>
<dbReference type="PANTHER" id="PTHR39164:SF1">
    <property type="entry name" value="PROTEIN CCDC"/>
    <property type="match status" value="1"/>
</dbReference>
<feature type="transmembrane region" description="Helical" evidence="1">
    <location>
        <begin position="33"/>
        <end position="50"/>
    </location>
</feature>
<reference evidence="2 3" key="1">
    <citation type="submission" date="2023-07" db="EMBL/GenBank/DDBJ databases">
        <title>Genomic Encyclopedia of Type Strains, Phase IV (KMG-IV): sequencing the most valuable type-strain genomes for metagenomic binning, comparative biology and taxonomic classification.</title>
        <authorList>
            <person name="Goeker M."/>
        </authorList>
    </citation>
    <scope>NUCLEOTIDE SEQUENCE [LARGE SCALE GENOMIC DNA]</scope>
    <source>
        <strain evidence="2 3">DSM 19092</strain>
    </source>
</reference>
<sequence length="154" mass="17748">MMIVSSIFAIIMGILVIFIRSKASKKPVTAKKIILPPIFMSSGALMYLFPEFRITPLEIAEALFVGSIFSIFLMKTSNFEVRGQHIYLKRSKAFIFILFGLLALRILLKSILSFTIDYGELTGMFWMLAFGMIVPWRIAMYIQFRKLKREIEGF</sequence>
<keyword evidence="3" id="KW-1185">Reference proteome</keyword>
<evidence type="ECO:0000313" key="2">
    <source>
        <dbReference type="EMBL" id="MDQ0161846.1"/>
    </source>
</evidence>
<comment type="caution">
    <text evidence="2">The sequence shown here is derived from an EMBL/GenBank/DDBJ whole genome shotgun (WGS) entry which is preliminary data.</text>
</comment>
<keyword evidence="1" id="KW-0812">Transmembrane</keyword>
<proteinExistence type="predicted"/>
<dbReference type="RefSeq" id="WP_044746934.1">
    <property type="nucleotide sequence ID" value="NZ_JAUSTR010000001.1"/>
</dbReference>